<sequence>MISLDEKKKLIKQKREEVPPHVIEMGLNMLFTEPIDVLQRLKECKQIEPIKIENIDSSTTDTIFIDISSMPYSSEIDNIAFNKSLKPKLAVIVYDIMLEEYQVYLHRIYQIDAIMFPVEPLTPKSFQKIVFIANSMGILPIPFIKDKEELKKIEDWSIIDVVALKDEKIKQDKTALLYDSEKEIIRCLTK</sequence>
<dbReference type="RefSeq" id="WP_013681977.1">
    <property type="nucleotide sequence ID" value="NC_015318.1"/>
</dbReference>
<dbReference type="KEGG" id="hmr:Hipma_0972"/>
<dbReference type="eggNOG" id="COG0134">
    <property type="taxonomic scope" value="Bacteria"/>
</dbReference>
<reference evidence="1 2" key="1">
    <citation type="journal article" date="2011" name="Stand. Genomic Sci.">
        <title>Complete genome sequence of the thermophilic sulfur-reducer Hippea maritima type strain (MH(2)).</title>
        <authorList>
            <person name="Huntemann M."/>
            <person name="Lu M."/>
            <person name="Nolan M."/>
            <person name="Lapidus A."/>
            <person name="Lucas S."/>
            <person name="Hammon N."/>
            <person name="Deshpande S."/>
            <person name="Cheng J.F."/>
            <person name="Tapia R."/>
            <person name="Han C."/>
            <person name="Goodwin L."/>
            <person name="Pitluck S."/>
            <person name="Liolios K."/>
            <person name="Pagani I."/>
            <person name="Ivanova N."/>
            <person name="Ovchinikova G."/>
            <person name="Pati A."/>
            <person name="Chen A."/>
            <person name="Palaniappan K."/>
            <person name="Land M."/>
            <person name="Hauser L."/>
            <person name="Jeffries C.D."/>
            <person name="Detter J.C."/>
            <person name="Brambilla E.M."/>
            <person name="Rohde M."/>
            <person name="Spring S."/>
            <person name="Goker M."/>
            <person name="Woyke T."/>
            <person name="Bristow J."/>
            <person name="Eisen J.A."/>
            <person name="Markowitz V."/>
            <person name="Hugenholtz P."/>
            <person name="Kyrpides N.C."/>
            <person name="Klenk H.P."/>
            <person name="Mavromatis K."/>
        </authorList>
    </citation>
    <scope>NUCLEOTIDE SEQUENCE [LARGE SCALE GENOMIC DNA]</scope>
    <source>
        <strain evidence="2">ATCC 700847 / DSM 10411 / MH2</strain>
    </source>
</reference>
<accession>F2LW04</accession>
<dbReference type="HOGENOM" id="CLU_1298102_0_0_7"/>
<reference evidence="2" key="2">
    <citation type="submission" date="2011-03" db="EMBL/GenBank/DDBJ databases">
        <title>The complete genome of Hippea maritima DSM 10411.</title>
        <authorList>
            <consortium name="US DOE Joint Genome Institute (JGI-PGF)"/>
            <person name="Lucas S."/>
            <person name="Copeland A."/>
            <person name="Lapidus A."/>
            <person name="Bruce D."/>
            <person name="Goodwin L."/>
            <person name="Pitluck S."/>
            <person name="Peters L."/>
            <person name="Kyrpides N."/>
            <person name="Mavromatis K."/>
            <person name="Pagani I."/>
            <person name="Ivanova N."/>
            <person name="Mikhailova N."/>
            <person name="Lu M."/>
            <person name="Detter J.C."/>
            <person name="Tapia R."/>
            <person name="Han C."/>
            <person name="Land M."/>
            <person name="Hauser L."/>
            <person name="Markowitz V."/>
            <person name="Cheng J.-F."/>
            <person name="Hugenholtz P."/>
            <person name="Woyke T."/>
            <person name="Wu D."/>
            <person name="Spring S."/>
            <person name="Schroeder M."/>
            <person name="Brambilla E."/>
            <person name="Klenk H.-P."/>
            <person name="Eisen J.A."/>
        </authorList>
    </citation>
    <scope>NUCLEOTIDE SEQUENCE [LARGE SCALE GENOMIC DNA]</scope>
    <source>
        <strain evidence="2">ATCC 700847 / DSM 10411 / MH2</strain>
    </source>
</reference>
<protein>
    <submittedName>
        <fullName evidence="1">Uncharacterized protein</fullName>
    </submittedName>
</protein>
<proteinExistence type="predicted"/>
<dbReference type="SUPFAM" id="SSF51366">
    <property type="entry name" value="Ribulose-phoshate binding barrel"/>
    <property type="match status" value="1"/>
</dbReference>
<evidence type="ECO:0000313" key="2">
    <source>
        <dbReference type="Proteomes" id="UP000008139"/>
    </source>
</evidence>
<dbReference type="GO" id="GO:0000162">
    <property type="term" value="P:L-tryptophan biosynthetic process"/>
    <property type="evidence" value="ECO:0007669"/>
    <property type="project" value="UniProtKB-UniPathway"/>
</dbReference>
<dbReference type="EMBL" id="CP002606">
    <property type="protein sequence ID" value="AEA33938.1"/>
    <property type="molecule type" value="Genomic_DNA"/>
</dbReference>
<gene>
    <name evidence="1" type="ordered locus">Hipma_0972</name>
</gene>
<evidence type="ECO:0000313" key="1">
    <source>
        <dbReference type="EMBL" id="AEA33938.1"/>
    </source>
</evidence>
<dbReference type="InterPro" id="IPR013785">
    <property type="entry name" value="Aldolase_TIM"/>
</dbReference>
<dbReference type="UniPathway" id="UPA00035">
    <property type="reaction ID" value="UER00043"/>
</dbReference>
<dbReference type="InParanoid" id="F2LW04"/>
<dbReference type="STRING" id="760142.Hipma_0972"/>
<dbReference type="OrthoDB" id="5512064at2"/>
<dbReference type="Gene3D" id="3.20.20.70">
    <property type="entry name" value="Aldolase class I"/>
    <property type="match status" value="1"/>
</dbReference>
<name>F2LW04_HIPMA</name>
<organism evidence="1 2">
    <name type="scientific">Hippea maritima (strain ATCC 700847 / DSM 10411 / MH2)</name>
    <dbReference type="NCBI Taxonomy" id="760142"/>
    <lineage>
        <taxon>Bacteria</taxon>
        <taxon>Pseudomonadati</taxon>
        <taxon>Campylobacterota</taxon>
        <taxon>Desulfurellia</taxon>
        <taxon>Desulfurellales</taxon>
        <taxon>Hippeaceae</taxon>
        <taxon>Hippea</taxon>
    </lineage>
</organism>
<dbReference type="Proteomes" id="UP000008139">
    <property type="component" value="Chromosome"/>
</dbReference>
<dbReference type="AlphaFoldDB" id="F2LW04"/>
<dbReference type="InterPro" id="IPR011060">
    <property type="entry name" value="RibuloseP-bd_barrel"/>
</dbReference>
<keyword evidence="2" id="KW-1185">Reference proteome</keyword>